<dbReference type="CDD" id="cd01188">
    <property type="entry name" value="INT_RitA_C_like"/>
    <property type="match status" value="1"/>
</dbReference>
<dbReference type="GO" id="GO:0006310">
    <property type="term" value="P:DNA recombination"/>
    <property type="evidence" value="ECO:0007669"/>
    <property type="project" value="UniProtKB-KW"/>
</dbReference>
<evidence type="ECO:0000313" key="6">
    <source>
        <dbReference type="EMBL" id="CAJ0882587.1"/>
    </source>
</evidence>
<dbReference type="InterPro" id="IPR010998">
    <property type="entry name" value="Integrase_recombinase_N"/>
</dbReference>
<dbReference type="GO" id="GO:0003677">
    <property type="term" value="F:DNA binding"/>
    <property type="evidence" value="ECO:0007669"/>
    <property type="project" value="UniProtKB-KW"/>
</dbReference>
<keyword evidence="1" id="KW-0238">DNA-binding</keyword>
<dbReference type="Pfam" id="PF00589">
    <property type="entry name" value="Phage_integrase"/>
    <property type="match status" value="1"/>
</dbReference>
<dbReference type="PANTHER" id="PTHR30349">
    <property type="entry name" value="PHAGE INTEGRASE-RELATED"/>
    <property type="match status" value="1"/>
</dbReference>
<dbReference type="GO" id="GO:0015074">
    <property type="term" value="P:DNA integration"/>
    <property type="evidence" value="ECO:0007669"/>
    <property type="project" value="InterPro"/>
</dbReference>
<name>A0AA48REH5_9ZZZZ</name>
<sequence length="416" mass="47106">MSSQIKRSKKEAKPVDWLKPHRARFLRGLSDEGYSGATLRTYDHVASSFCRAVEMQGLDQADLAGEKIAQLRAEALDSLTPSLRARAKFCLNRFIDALVEAGVVQLSEPPRKAPTALDRLCEEYEAYLRDQRGLSKATIYQCVRFLDRFMAFRFGEEVGCLDDIMPGDIVAFLRKIRGRDKPYRDKTPPTHLRALFRFLFWSGKTKRDLANSIPRIAKHRDANLPRSLKPQDIQRLIDAVWSNDAVGRRNYAMMLALARLGLRGPEVIAIQLDDIDWRAGTILIRGKGKLHDRMPLPDEVGKAIVDYIQNGRRGPSRALFVSNKVPFRPFVDAQILNMVLREAFDRTGLKPPQKYVGSHLLRHSLAIDMLRKGASLDEIGDVLRHRSRATTTIYAKHDVEGLRSIAQAWPGQGDRA</sequence>
<accession>A0AA48REH5</accession>
<dbReference type="InterPro" id="IPR013762">
    <property type="entry name" value="Integrase-like_cat_sf"/>
</dbReference>
<dbReference type="InterPro" id="IPR011010">
    <property type="entry name" value="DNA_brk_join_enz"/>
</dbReference>
<evidence type="ECO:0008006" key="7">
    <source>
        <dbReference type="Google" id="ProtNLM"/>
    </source>
</evidence>
<dbReference type="PANTHER" id="PTHR30349:SF90">
    <property type="entry name" value="TYROSINE RECOMBINASE XERD"/>
    <property type="match status" value="1"/>
</dbReference>
<dbReference type="PROSITE" id="PS51900">
    <property type="entry name" value="CB"/>
    <property type="match status" value="1"/>
</dbReference>
<reference evidence="6" key="1">
    <citation type="submission" date="2023-07" db="EMBL/GenBank/DDBJ databases">
        <authorList>
            <person name="Pelsma A.J. K."/>
        </authorList>
    </citation>
    <scope>NUCLEOTIDE SEQUENCE</scope>
</reference>
<evidence type="ECO:0000259" key="3">
    <source>
        <dbReference type="PROSITE" id="PS51898"/>
    </source>
</evidence>
<dbReference type="Gene3D" id="1.10.150.130">
    <property type="match status" value="1"/>
</dbReference>
<proteinExistence type="predicted"/>
<evidence type="ECO:0000259" key="4">
    <source>
        <dbReference type="PROSITE" id="PS51900"/>
    </source>
</evidence>
<dbReference type="InterPro" id="IPR050090">
    <property type="entry name" value="Tyrosine_recombinase_XerCD"/>
</dbReference>
<gene>
    <name evidence="5" type="ORF">AMST5_02570</name>
    <name evidence="6" type="ORF">AMST5_03351</name>
</gene>
<dbReference type="Gene3D" id="1.10.443.10">
    <property type="entry name" value="Intergrase catalytic core"/>
    <property type="match status" value="1"/>
</dbReference>
<keyword evidence="2" id="KW-0233">DNA recombination</keyword>
<dbReference type="AlphaFoldDB" id="A0AA48REH5"/>
<feature type="domain" description="Tyr recombinase" evidence="3">
    <location>
        <begin position="223"/>
        <end position="407"/>
    </location>
</feature>
<dbReference type="InterPro" id="IPR002104">
    <property type="entry name" value="Integrase_catalytic"/>
</dbReference>
<evidence type="ECO:0000313" key="5">
    <source>
        <dbReference type="EMBL" id="CAJ0874108.1"/>
    </source>
</evidence>
<feature type="domain" description="Core-binding (CB)" evidence="4">
    <location>
        <begin position="115"/>
        <end position="203"/>
    </location>
</feature>
<organism evidence="6">
    <name type="scientific">freshwater sediment metagenome</name>
    <dbReference type="NCBI Taxonomy" id="556182"/>
    <lineage>
        <taxon>unclassified sequences</taxon>
        <taxon>metagenomes</taxon>
        <taxon>ecological metagenomes</taxon>
    </lineage>
</organism>
<dbReference type="EMBL" id="OY288114">
    <property type="protein sequence ID" value="CAJ0874108.1"/>
    <property type="molecule type" value="Genomic_DNA"/>
</dbReference>
<dbReference type="EMBL" id="OY288114">
    <property type="protein sequence ID" value="CAJ0882587.1"/>
    <property type="molecule type" value="Genomic_DNA"/>
</dbReference>
<protein>
    <recommendedName>
        <fullName evidence="7">Integrase</fullName>
    </recommendedName>
</protein>
<dbReference type="SUPFAM" id="SSF56349">
    <property type="entry name" value="DNA breaking-rejoining enzymes"/>
    <property type="match status" value="1"/>
</dbReference>
<dbReference type="PROSITE" id="PS51898">
    <property type="entry name" value="TYR_RECOMBINASE"/>
    <property type="match status" value="1"/>
</dbReference>
<dbReference type="InterPro" id="IPR044068">
    <property type="entry name" value="CB"/>
</dbReference>
<evidence type="ECO:0000256" key="2">
    <source>
        <dbReference type="ARBA" id="ARBA00023172"/>
    </source>
</evidence>
<evidence type="ECO:0000256" key="1">
    <source>
        <dbReference type="ARBA" id="ARBA00023125"/>
    </source>
</evidence>